<evidence type="ECO:0000313" key="2">
    <source>
        <dbReference type="EMBL" id="BBX54261.1"/>
    </source>
</evidence>
<organism evidence="2 3">
    <name type="scientific">Mycolicibacterium poriferae</name>
    <dbReference type="NCBI Taxonomy" id="39694"/>
    <lineage>
        <taxon>Bacteria</taxon>
        <taxon>Bacillati</taxon>
        <taxon>Actinomycetota</taxon>
        <taxon>Actinomycetes</taxon>
        <taxon>Mycobacteriales</taxon>
        <taxon>Mycobacteriaceae</taxon>
        <taxon>Mycolicibacterium</taxon>
    </lineage>
</organism>
<evidence type="ECO:0000256" key="1">
    <source>
        <dbReference type="SAM" id="MobiDB-lite"/>
    </source>
</evidence>
<name>A0A6N4VI10_9MYCO</name>
<feature type="region of interest" description="Disordered" evidence="1">
    <location>
        <begin position="73"/>
        <end position="119"/>
    </location>
</feature>
<feature type="compositionally biased region" description="Pro residues" evidence="1">
    <location>
        <begin position="20"/>
        <end position="31"/>
    </location>
</feature>
<dbReference type="EMBL" id="AP022570">
    <property type="protein sequence ID" value="BBX54261.1"/>
    <property type="molecule type" value="Genomic_DNA"/>
</dbReference>
<reference evidence="2 3" key="1">
    <citation type="journal article" date="2019" name="Emerg. Microbes Infect.">
        <title>Comprehensive subspecies identification of 175 nontuberculous mycobacteria species based on 7547 genomic profiles.</title>
        <authorList>
            <person name="Matsumoto Y."/>
            <person name="Kinjo T."/>
            <person name="Motooka D."/>
            <person name="Nabeya D."/>
            <person name="Jung N."/>
            <person name="Uechi K."/>
            <person name="Horii T."/>
            <person name="Iida T."/>
            <person name="Fujita J."/>
            <person name="Nakamura S."/>
        </authorList>
    </citation>
    <scope>NUCLEOTIDE SEQUENCE [LARGE SCALE GENOMIC DNA]</scope>
    <source>
        <strain evidence="2 3">JCM 12603</strain>
    </source>
</reference>
<feature type="compositionally biased region" description="Polar residues" evidence="1">
    <location>
        <begin position="76"/>
        <end position="86"/>
    </location>
</feature>
<evidence type="ECO:0000313" key="3">
    <source>
        <dbReference type="Proteomes" id="UP000466785"/>
    </source>
</evidence>
<protein>
    <submittedName>
        <fullName evidence="2">Uncharacterized protein</fullName>
    </submittedName>
</protein>
<keyword evidence="3" id="KW-1185">Reference proteome</keyword>
<dbReference type="KEGG" id="mpof:MPOR_52870"/>
<proteinExistence type="predicted"/>
<accession>A0A6N4VI10</accession>
<dbReference type="AlphaFoldDB" id="A0A6N4VI10"/>
<gene>
    <name evidence="2" type="ORF">MPOR_52870</name>
</gene>
<dbReference type="Proteomes" id="UP000466785">
    <property type="component" value="Chromosome"/>
</dbReference>
<feature type="region of interest" description="Disordered" evidence="1">
    <location>
        <begin position="1"/>
        <end position="60"/>
    </location>
</feature>
<sequence>MPGTDPSGPAPRWAWHPSSGRPPPVPAPPRFGLPVSPASRPHSPLQPGAHPRRLPSQLRPPLARWLRLTDCESSAKSRAGSRNQFTLGDGPRRYGMLGDGPRRCGMLGDGPRRYGMLKT</sequence>